<dbReference type="OrthoDB" id="687571at2759"/>
<evidence type="ECO:0000313" key="4">
    <source>
        <dbReference type="EMBL" id="KAG1371186.1"/>
    </source>
</evidence>
<evidence type="ECO:0000256" key="2">
    <source>
        <dbReference type="SAM" id="Phobius"/>
    </source>
</evidence>
<keyword evidence="2" id="KW-1133">Transmembrane helix</keyword>
<evidence type="ECO:0000259" key="3">
    <source>
        <dbReference type="Pfam" id="PF23041"/>
    </source>
</evidence>
<gene>
    <name evidence="4" type="ORF">COCNU_16G002800</name>
</gene>
<feature type="region of interest" description="Disordered" evidence="1">
    <location>
        <begin position="432"/>
        <end position="467"/>
    </location>
</feature>
<evidence type="ECO:0000256" key="1">
    <source>
        <dbReference type="SAM" id="MobiDB-lite"/>
    </source>
</evidence>
<comment type="caution">
    <text evidence="4">The sequence shown here is derived from an EMBL/GenBank/DDBJ whole genome shotgun (WGS) entry which is preliminary data.</text>
</comment>
<dbReference type="InterPro" id="IPR055464">
    <property type="entry name" value="DUF7036"/>
</dbReference>
<dbReference type="AlphaFoldDB" id="A0A8K0IY35"/>
<feature type="compositionally biased region" description="Low complexity" evidence="1">
    <location>
        <begin position="389"/>
        <end position="409"/>
    </location>
</feature>
<feature type="compositionally biased region" description="Basic residues" evidence="1">
    <location>
        <begin position="332"/>
        <end position="343"/>
    </location>
</feature>
<feature type="compositionally biased region" description="Low complexity" evidence="1">
    <location>
        <begin position="312"/>
        <end position="322"/>
    </location>
</feature>
<keyword evidence="5" id="KW-1185">Reference proteome</keyword>
<keyword evidence="2" id="KW-0472">Membrane</keyword>
<name>A0A8K0IY35_COCNU</name>
<protein>
    <recommendedName>
        <fullName evidence="3">DUF7036 domain-containing protein</fullName>
    </recommendedName>
</protein>
<dbReference type="EMBL" id="CM017887">
    <property type="protein sequence ID" value="KAG1371186.1"/>
    <property type="molecule type" value="Genomic_DNA"/>
</dbReference>
<feature type="transmembrane region" description="Helical" evidence="2">
    <location>
        <begin position="43"/>
        <end position="65"/>
    </location>
</feature>
<dbReference type="Proteomes" id="UP000797356">
    <property type="component" value="Chromosome 16"/>
</dbReference>
<feature type="region of interest" description="Disordered" evidence="1">
    <location>
        <begin position="1"/>
        <end position="29"/>
    </location>
</feature>
<proteinExistence type="predicted"/>
<feature type="compositionally biased region" description="Low complexity" evidence="1">
    <location>
        <begin position="9"/>
        <end position="22"/>
    </location>
</feature>
<dbReference type="Pfam" id="PF23041">
    <property type="entry name" value="DUF7036"/>
    <property type="match status" value="1"/>
</dbReference>
<accession>A0A8K0IY35</accession>
<sequence>MGKVEDEQSLSTAPTSSSEAAEGNAGGSCPQCRSIGNIVRSRCVLALVLGVAILLPAVFWLPPFFKHSGNLMDRKRDPRFKGKLYPQKCFDCCQVCQLVKKQARNPDIVASFRLQKPAARLSANISKLQYDIYEEIGVPNSLVVVSSVEPLAGSNWTTVVFGIWPYPRNSTISSAEISVLRESITSLVTRQSTLHLTTSLFGNLSFFEVLKFPGGITIIPPQNAFLLQTVHSLFNFSLNVAIDQVQDKLSELKDQMKSGLLLLSFENGYAITGLGGDLRSGGDLESLLCNLGLNHTVFGRVKQVRLSSFFQHSLNSGGSSSPSPTPQPQPDHHHHNHHHHHHHSYPDIHLAPAPPPRHSYQTPAPTRCRFGYSNRPKGKAYFLVPDPAPAAAPQHSAAAVASPQHSAAPEPVPQHSIAPPVPAVYFAHVQPPSESVTDAKPPDRKPSISPAPHSCGPDPPDLTAGKVYRPEPNPMGPTVLLKWLLLQASLLSIGSLHYCSIC</sequence>
<feature type="region of interest" description="Disordered" evidence="1">
    <location>
        <begin position="312"/>
        <end position="371"/>
    </location>
</feature>
<feature type="domain" description="DUF7036" evidence="3">
    <location>
        <begin position="111"/>
        <end position="202"/>
    </location>
</feature>
<organism evidence="4 5">
    <name type="scientific">Cocos nucifera</name>
    <name type="common">Coconut palm</name>
    <dbReference type="NCBI Taxonomy" id="13894"/>
    <lineage>
        <taxon>Eukaryota</taxon>
        <taxon>Viridiplantae</taxon>
        <taxon>Streptophyta</taxon>
        <taxon>Embryophyta</taxon>
        <taxon>Tracheophyta</taxon>
        <taxon>Spermatophyta</taxon>
        <taxon>Magnoliopsida</taxon>
        <taxon>Liliopsida</taxon>
        <taxon>Arecaceae</taxon>
        <taxon>Arecoideae</taxon>
        <taxon>Cocoseae</taxon>
        <taxon>Attaleinae</taxon>
        <taxon>Cocos</taxon>
    </lineage>
</organism>
<keyword evidence="2" id="KW-0812">Transmembrane</keyword>
<dbReference type="PANTHER" id="PTHR33826">
    <property type="entry name" value="F20B24.21"/>
    <property type="match status" value="1"/>
</dbReference>
<reference evidence="4" key="1">
    <citation type="journal article" date="2017" name="Gigascience">
        <title>The genome draft of coconut (Cocos nucifera).</title>
        <authorList>
            <person name="Xiao Y."/>
            <person name="Xu P."/>
            <person name="Fan H."/>
            <person name="Baudouin L."/>
            <person name="Xia W."/>
            <person name="Bocs S."/>
            <person name="Xu J."/>
            <person name="Li Q."/>
            <person name="Guo A."/>
            <person name="Zhou L."/>
            <person name="Li J."/>
            <person name="Wu Y."/>
            <person name="Ma Z."/>
            <person name="Armero A."/>
            <person name="Issali A.E."/>
            <person name="Liu N."/>
            <person name="Peng M."/>
            <person name="Yang Y."/>
        </authorList>
    </citation>
    <scope>NUCLEOTIDE SEQUENCE</scope>
    <source>
        <tissue evidence="4">Spear leaf of Hainan Tall coconut</tissue>
    </source>
</reference>
<evidence type="ECO:0000313" key="5">
    <source>
        <dbReference type="Proteomes" id="UP000797356"/>
    </source>
</evidence>
<feature type="region of interest" description="Disordered" evidence="1">
    <location>
        <begin position="384"/>
        <end position="416"/>
    </location>
</feature>
<reference evidence="4" key="2">
    <citation type="submission" date="2019-07" db="EMBL/GenBank/DDBJ databases">
        <authorList>
            <person name="Yang Y."/>
            <person name="Bocs S."/>
            <person name="Baudouin L."/>
        </authorList>
    </citation>
    <scope>NUCLEOTIDE SEQUENCE</scope>
    <source>
        <tissue evidence="4">Spear leaf of Hainan Tall coconut</tissue>
    </source>
</reference>
<dbReference type="PANTHER" id="PTHR33826:SF2">
    <property type="entry name" value="HYDROXYPROLINE-RICH GLYCOPROTEIN FAMILY PROTEIN"/>
    <property type="match status" value="1"/>
</dbReference>